<protein>
    <submittedName>
        <fullName evidence="8">Cytochrome bd-I ubiquinol oxidase subunit 2 apoprotein</fullName>
    </submittedName>
</protein>
<evidence type="ECO:0000313" key="8">
    <source>
        <dbReference type="EMBL" id="SDE95859.1"/>
    </source>
</evidence>
<name>A0A1G7H6W1_9BACL</name>
<feature type="transmembrane region" description="Helical" evidence="7">
    <location>
        <begin position="81"/>
        <end position="106"/>
    </location>
</feature>
<keyword evidence="3" id="KW-1003">Cell membrane</keyword>
<keyword evidence="4 7" id="KW-0812">Transmembrane</keyword>
<feature type="transmembrane region" description="Helical" evidence="7">
    <location>
        <begin position="6"/>
        <end position="34"/>
    </location>
</feature>
<feature type="transmembrane region" description="Helical" evidence="7">
    <location>
        <begin position="201"/>
        <end position="223"/>
    </location>
</feature>
<keyword evidence="6 7" id="KW-0472">Membrane</keyword>
<keyword evidence="5 7" id="KW-1133">Transmembrane helix</keyword>
<feature type="transmembrane region" description="Helical" evidence="7">
    <location>
        <begin position="261"/>
        <end position="279"/>
    </location>
</feature>
<dbReference type="Proteomes" id="UP000198972">
    <property type="component" value="Unassembled WGS sequence"/>
</dbReference>
<dbReference type="Pfam" id="PF02322">
    <property type="entry name" value="Cyt_bd_oxida_II"/>
    <property type="match status" value="1"/>
</dbReference>
<dbReference type="EMBL" id="FNBG01000004">
    <property type="protein sequence ID" value="SDE95859.1"/>
    <property type="molecule type" value="Genomic_DNA"/>
</dbReference>
<evidence type="ECO:0000256" key="5">
    <source>
        <dbReference type="ARBA" id="ARBA00022989"/>
    </source>
</evidence>
<dbReference type="GO" id="GO:0005886">
    <property type="term" value="C:plasma membrane"/>
    <property type="evidence" value="ECO:0007669"/>
    <property type="project" value="UniProtKB-SubCell"/>
</dbReference>
<reference evidence="8 9" key="1">
    <citation type="submission" date="2016-10" db="EMBL/GenBank/DDBJ databases">
        <authorList>
            <person name="de Groot N.N."/>
        </authorList>
    </citation>
    <scope>NUCLEOTIDE SEQUENCE [LARGE SCALE GENOMIC DNA]</scope>
    <source>
        <strain evidence="8 9">DSM 28129</strain>
    </source>
</reference>
<dbReference type="STRING" id="670482.SAMN04488542_10416"/>
<evidence type="ECO:0000256" key="1">
    <source>
        <dbReference type="ARBA" id="ARBA00004651"/>
    </source>
</evidence>
<evidence type="ECO:0000256" key="2">
    <source>
        <dbReference type="ARBA" id="ARBA00007543"/>
    </source>
</evidence>
<evidence type="ECO:0000313" key="9">
    <source>
        <dbReference type="Proteomes" id="UP000198972"/>
    </source>
</evidence>
<feature type="transmembrane region" description="Helical" evidence="7">
    <location>
        <begin position="235"/>
        <end position="256"/>
    </location>
</feature>
<evidence type="ECO:0000256" key="7">
    <source>
        <dbReference type="SAM" id="Phobius"/>
    </source>
</evidence>
<evidence type="ECO:0000256" key="3">
    <source>
        <dbReference type="ARBA" id="ARBA00022475"/>
    </source>
</evidence>
<feature type="transmembrane region" description="Helical" evidence="7">
    <location>
        <begin position="303"/>
        <end position="330"/>
    </location>
</feature>
<dbReference type="OrthoDB" id="2416742at2"/>
<comment type="subcellular location">
    <subcellularLocation>
        <location evidence="1">Cell membrane</location>
        <topology evidence="1">Multi-pass membrane protein</topology>
    </subcellularLocation>
</comment>
<evidence type="ECO:0000256" key="6">
    <source>
        <dbReference type="ARBA" id="ARBA00023136"/>
    </source>
</evidence>
<feature type="transmembrane region" description="Helical" evidence="7">
    <location>
        <begin position="118"/>
        <end position="140"/>
    </location>
</feature>
<dbReference type="AlphaFoldDB" id="A0A1G7H6W1"/>
<comment type="similarity">
    <text evidence="2">Belongs to the cytochrome ubiquinol oxidase subunit 2 family.</text>
</comment>
<sequence length="344" mass="39309">MSYEVVGITILWTFLFGYLIVASVDFGAGFFSYYTAVVTRHENKVHNIIQRYLTPVWEVTNVFLIFFVVGLVGFFPDTAYFYGTALLVPGSLAIVLLALRGAYYAYNTYGSSKENDKIYMTIYGATGLLLPAALSTILALSEGGIITETNGKVRLDWIQFFSNPYTWSVVILALVSVLYISAMFLSYYAKRAEDQHSFELLRRYALFWSGPTILACVFAFFQINRQNPEHFENMLNMSWMFIASLICFLIAVYFVWKKVNLGWAFVLVMLQFAFAWYGYGRSHLPYILYNQISIYESFTNETMAIALIIAFIAGLFILIPSLILLLRLFLFDSKYVRGHSPKKG</sequence>
<gene>
    <name evidence="8" type="ORF">SAMN04488542_10416</name>
</gene>
<feature type="transmembrane region" description="Helical" evidence="7">
    <location>
        <begin position="55"/>
        <end position="75"/>
    </location>
</feature>
<dbReference type="RefSeq" id="WP_091227351.1">
    <property type="nucleotide sequence ID" value="NZ_FNBG01000004.1"/>
</dbReference>
<accession>A0A1G7H6W1</accession>
<evidence type="ECO:0000256" key="4">
    <source>
        <dbReference type="ARBA" id="ARBA00022692"/>
    </source>
</evidence>
<proteinExistence type="inferred from homology"/>
<dbReference type="InterPro" id="IPR003317">
    <property type="entry name" value="Cyt-d_oxidase_su2"/>
</dbReference>
<organism evidence="8 9">
    <name type="scientific">Fontibacillus panacisegetis</name>
    <dbReference type="NCBI Taxonomy" id="670482"/>
    <lineage>
        <taxon>Bacteria</taxon>
        <taxon>Bacillati</taxon>
        <taxon>Bacillota</taxon>
        <taxon>Bacilli</taxon>
        <taxon>Bacillales</taxon>
        <taxon>Paenibacillaceae</taxon>
        <taxon>Fontibacillus</taxon>
    </lineage>
</organism>
<feature type="transmembrane region" description="Helical" evidence="7">
    <location>
        <begin position="165"/>
        <end position="189"/>
    </location>
</feature>
<keyword evidence="9" id="KW-1185">Reference proteome</keyword>